<dbReference type="RefSeq" id="WP_020423356.1">
    <property type="nucleotide sequence ID" value="NZ_BAABCM010000007.1"/>
</dbReference>
<evidence type="ECO:0000313" key="3">
    <source>
        <dbReference type="Proteomes" id="UP001501624"/>
    </source>
</evidence>
<sequence>MRAEDRTADGLSTDDLVAPRQQEPRRETPGAQQDPAPQGSPAQPMAEQPAGRTMPAEAAASQGVTEEPAGRQADGEERVELFRPEQVSEFRDRWREVQTSFVDDPQRTLRDADQLVAEVMQALAQTFADHKHGLEAQWQRGEAATEDLRLALRRYRTFFNELLRS</sequence>
<evidence type="ECO:0000256" key="1">
    <source>
        <dbReference type="SAM" id="MobiDB-lite"/>
    </source>
</evidence>
<organism evidence="2 3">
    <name type="scientific">Amycolatopsis tucumanensis</name>
    <dbReference type="NCBI Taxonomy" id="401106"/>
    <lineage>
        <taxon>Bacteria</taxon>
        <taxon>Bacillati</taxon>
        <taxon>Actinomycetota</taxon>
        <taxon>Actinomycetes</taxon>
        <taxon>Pseudonocardiales</taxon>
        <taxon>Pseudonocardiaceae</taxon>
        <taxon>Amycolatopsis</taxon>
    </lineage>
</organism>
<dbReference type="EMBL" id="BAABCM010000007">
    <property type="protein sequence ID" value="GAA3825774.1"/>
    <property type="molecule type" value="Genomic_DNA"/>
</dbReference>
<comment type="caution">
    <text evidence="2">The sequence shown here is derived from an EMBL/GenBank/DDBJ whole genome shotgun (WGS) entry which is preliminary data.</text>
</comment>
<reference evidence="3" key="1">
    <citation type="journal article" date="2019" name="Int. J. Syst. Evol. Microbiol.">
        <title>The Global Catalogue of Microorganisms (GCM) 10K type strain sequencing project: providing services to taxonomists for standard genome sequencing and annotation.</title>
        <authorList>
            <consortium name="The Broad Institute Genomics Platform"/>
            <consortium name="The Broad Institute Genome Sequencing Center for Infectious Disease"/>
            <person name="Wu L."/>
            <person name="Ma J."/>
        </authorList>
    </citation>
    <scope>NUCLEOTIDE SEQUENCE [LARGE SCALE GENOMIC DNA]</scope>
    <source>
        <strain evidence="3">JCM 17017</strain>
    </source>
</reference>
<feature type="compositionally biased region" description="Basic and acidic residues" evidence="1">
    <location>
        <begin position="73"/>
        <end position="84"/>
    </location>
</feature>
<keyword evidence="3" id="KW-1185">Reference proteome</keyword>
<feature type="region of interest" description="Disordered" evidence="1">
    <location>
        <begin position="1"/>
        <end position="84"/>
    </location>
</feature>
<accession>A0ABP7IS78</accession>
<proteinExistence type="predicted"/>
<dbReference type="Proteomes" id="UP001501624">
    <property type="component" value="Unassembled WGS sequence"/>
</dbReference>
<name>A0ABP7IS78_9PSEU</name>
<protein>
    <submittedName>
        <fullName evidence="2">Uncharacterized protein</fullName>
    </submittedName>
</protein>
<gene>
    <name evidence="2" type="ORF">GCM10022380_50610</name>
</gene>
<evidence type="ECO:0000313" key="2">
    <source>
        <dbReference type="EMBL" id="GAA3825774.1"/>
    </source>
</evidence>